<feature type="domain" description="Phospholipid/glycerol acyltransferase" evidence="2">
    <location>
        <begin position="86"/>
        <end position="206"/>
    </location>
</feature>
<sequence>MISLLKTIKIRAYKLGMFLTFILVLLFSFPIIILSFITYYCHSISYPIISFYTYEVIIPVAVKWISLTVDIRHRKSFKLFKLSGINLFISNHCTSIDSFIITDYLEDDRKYINILHKKSVMFIPVAGQILKLLKFCTISRNFTEDISVIRDYLKNITKSMISSYILIYPEGTRKTYQKQRESNEFCKLRNIKPFNNVLCPRYKGFKELMNGIYQVNQNAKLIDLTLKYSKSVPSFLDCIIGTKSFTVDIYANVFKIGDISDPKTFLFERFRLKDVILK</sequence>
<dbReference type="GO" id="GO:0016746">
    <property type="term" value="F:acyltransferase activity"/>
    <property type="evidence" value="ECO:0007669"/>
    <property type="project" value="InterPro"/>
</dbReference>
<dbReference type="OrthoDB" id="189226at2759"/>
<dbReference type="VEuPathDB" id="MicrosporidiaDB:A0H76_2060"/>
<dbReference type="PANTHER" id="PTHR10983:SF16">
    <property type="entry name" value="LYSOCARDIOLIPIN ACYLTRANSFERASE 1"/>
    <property type="match status" value="1"/>
</dbReference>
<dbReference type="InterPro" id="IPR002123">
    <property type="entry name" value="Plipid/glycerol_acylTrfase"/>
</dbReference>
<dbReference type="Proteomes" id="UP000192356">
    <property type="component" value="Unassembled WGS sequence"/>
</dbReference>
<evidence type="ECO:0000256" key="1">
    <source>
        <dbReference type="SAM" id="Phobius"/>
    </source>
</evidence>
<dbReference type="EMBL" id="LVKB01000067">
    <property type="protein sequence ID" value="ORD96710.1"/>
    <property type="molecule type" value="Genomic_DNA"/>
</dbReference>
<name>A0A1X0QA94_9MICR</name>
<keyword evidence="1" id="KW-0472">Membrane</keyword>
<protein>
    <submittedName>
        <fullName evidence="3">LPAT4</fullName>
    </submittedName>
</protein>
<evidence type="ECO:0000313" key="3">
    <source>
        <dbReference type="EMBL" id="ORD96710.1"/>
    </source>
</evidence>
<comment type="caution">
    <text evidence="3">The sequence shown here is derived from an EMBL/GenBank/DDBJ whole genome shotgun (WGS) entry which is preliminary data.</text>
</comment>
<dbReference type="GO" id="GO:0012505">
    <property type="term" value="C:endomembrane system"/>
    <property type="evidence" value="ECO:0007669"/>
    <property type="project" value="TreeGrafter"/>
</dbReference>
<evidence type="ECO:0000259" key="2">
    <source>
        <dbReference type="SMART" id="SM00563"/>
    </source>
</evidence>
<dbReference type="Pfam" id="PF01553">
    <property type="entry name" value="Acyltransferase"/>
    <property type="match status" value="1"/>
</dbReference>
<gene>
    <name evidence="3" type="primary">LPAT4</name>
    <name evidence="3" type="ORF">HERIO_1385</name>
</gene>
<evidence type="ECO:0000313" key="4">
    <source>
        <dbReference type="Proteomes" id="UP000192356"/>
    </source>
</evidence>
<dbReference type="SMART" id="SM00563">
    <property type="entry name" value="PlsC"/>
    <property type="match status" value="1"/>
</dbReference>
<dbReference type="SUPFAM" id="SSF69593">
    <property type="entry name" value="Glycerol-3-phosphate (1)-acyltransferase"/>
    <property type="match status" value="1"/>
</dbReference>
<keyword evidence="1" id="KW-1133">Transmembrane helix</keyword>
<proteinExistence type="predicted"/>
<organism evidence="3 4">
    <name type="scientific">Hepatospora eriocheir</name>
    <dbReference type="NCBI Taxonomy" id="1081669"/>
    <lineage>
        <taxon>Eukaryota</taxon>
        <taxon>Fungi</taxon>
        <taxon>Fungi incertae sedis</taxon>
        <taxon>Microsporidia</taxon>
        <taxon>Hepatosporidae</taxon>
        <taxon>Hepatospora</taxon>
    </lineage>
</organism>
<dbReference type="AlphaFoldDB" id="A0A1X0QA94"/>
<dbReference type="PANTHER" id="PTHR10983">
    <property type="entry name" value="1-ACYLGLYCEROL-3-PHOSPHATE ACYLTRANSFERASE-RELATED"/>
    <property type="match status" value="1"/>
</dbReference>
<accession>A0A1X0QA94</accession>
<dbReference type="VEuPathDB" id="MicrosporidiaDB:HERIO_1385"/>
<dbReference type="CDD" id="cd07990">
    <property type="entry name" value="LPLAT_LCLAT1-like"/>
    <property type="match status" value="1"/>
</dbReference>
<feature type="transmembrane region" description="Helical" evidence="1">
    <location>
        <begin position="51"/>
        <end position="71"/>
    </location>
</feature>
<keyword evidence="1" id="KW-0812">Transmembrane</keyword>
<reference evidence="3 4" key="1">
    <citation type="journal article" date="2017" name="Environ. Microbiol.">
        <title>Decay of the glycolytic pathway and adaptation to intranuclear parasitism within Enterocytozoonidae microsporidia.</title>
        <authorList>
            <person name="Wiredu Boakye D."/>
            <person name="Jaroenlak P."/>
            <person name="Prachumwat A."/>
            <person name="Williams T.A."/>
            <person name="Bateman K.S."/>
            <person name="Itsathitphaisarn O."/>
            <person name="Sritunyalucksana K."/>
            <person name="Paszkiewicz K.H."/>
            <person name="Moore K.A."/>
            <person name="Stentiford G.D."/>
            <person name="Williams B.A."/>
        </authorList>
    </citation>
    <scope>NUCLEOTIDE SEQUENCE [LARGE SCALE GENOMIC DNA]</scope>
    <source>
        <strain evidence="3 4">GB1</strain>
    </source>
</reference>
<feature type="transmembrane region" description="Helical" evidence="1">
    <location>
        <begin position="12"/>
        <end position="39"/>
    </location>
</feature>
<keyword evidence="4" id="KW-1185">Reference proteome</keyword>